<dbReference type="EMBL" id="CP001707">
    <property type="protein sequence ID" value="ACV25499.1"/>
    <property type="molecule type" value="Genomic_DNA"/>
</dbReference>
<gene>
    <name evidence="15" type="ordered locus">Kkor_0077</name>
</gene>
<dbReference type="InterPro" id="IPR036890">
    <property type="entry name" value="HATPase_C_sf"/>
</dbReference>
<dbReference type="HOGENOM" id="CLU_000445_89_6_6"/>
<keyword evidence="6 12" id="KW-0812">Transmembrane</keyword>
<evidence type="ECO:0000313" key="15">
    <source>
        <dbReference type="EMBL" id="ACV25499.1"/>
    </source>
</evidence>
<sequence>MLGLSFRRKKVKLAVQMQIRYKQFLVILVANLLLAGALFTAVSWNFNRSFRDYVRNDQAKELQPLVEGLAEAFQQNGNQWQWLQDNRRQWQHLVQRYLILRDSAENLSPVKSESSKRPPRMPRPPHPMTQRLLLSDENDKPIIDLPMINPEHRKPSIQWLPIRVDGEMIGRLGVAHSTELEREMDRLFVTHQLQQLAWIVLGILLISVGLAFPFAKRLVRPVTRLQQSMQQLAAGEIEQLEPLPVTSDDELGRLAHAFNLLTDTLKDNLKARQQWIADISHELRTPVAILQGELEALIDGVRPMQPSALESLHAEVGRLTRLINDLYELALSDQGALAYHRDEVSLNRLLSDFLEESQPRLSEKDIQLDFEASKHPLILFADESRLIQLFRNLLNNSLRYTNAGGQLRVRLLEDRQKGMVTVLWEDSLPGVANEDLERLFERLYRTDSARDRISGGVGLGLAICRAIVEGHQGSIEARHSELGGLAIAVHLPLYR</sequence>
<dbReference type="SMART" id="SM00387">
    <property type="entry name" value="HATPase_c"/>
    <property type="match status" value="1"/>
</dbReference>
<evidence type="ECO:0000259" key="13">
    <source>
        <dbReference type="PROSITE" id="PS50109"/>
    </source>
</evidence>
<name>C7R668_KANKD</name>
<dbReference type="SUPFAM" id="SSF158472">
    <property type="entry name" value="HAMP domain-like"/>
    <property type="match status" value="1"/>
</dbReference>
<protein>
    <recommendedName>
        <fullName evidence="3">histidine kinase</fullName>
        <ecNumber evidence="3">2.7.13.3</ecNumber>
    </recommendedName>
</protein>
<keyword evidence="8 12" id="KW-1133">Transmembrane helix</keyword>
<dbReference type="InterPro" id="IPR003594">
    <property type="entry name" value="HATPase_dom"/>
</dbReference>
<comment type="subcellular location">
    <subcellularLocation>
        <location evidence="2">Membrane</location>
    </subcellularLocation>
</comment>
<dbReference type="CDD" id="cd00082">
    <property type="entry name" value="HisKA"/>
    <property type="match status" value="1"/>
</dbReference>
<dbReference type="Proteomes" id="UP000001231">
    <property type="component" value="Chromosome"/>
</dbReference>
<dbReference type="Pfam" id="PF00672">
    <property type="entry name" value="HAMP"/>
    <property type="match status" value="1"/>
</dbReference>
<dbReference type="eggNOG" id="COG5002">
    <property type="taxonomic scope" value="Bacteria"/>
</dbReference>
<dbReference type="EC" id="2.7.13.3" evidence="3"/>
<evidence type="ECO:0000256" key="11">
    <source>
        <dbReference type="SAM" id="MobiDB-lite"/>
    </source>
</evidence>
<feature type="domain" description="HAMP" evidence="14">
    <location>
        <begin position="216"/>
        <end position="270"/>
    </location>
</feature>
<evidence type="ECO:0000256" key="6">
    <source>
        <dbReference type="ARBA" id="ARBA00022692"/>
    </source>
</evidence>
<dbReference type="InParanoid" id="C7R668"/>
<dbReference type="Pfam" id="PF02518">
    <property type="entry name" value="HATPase_c"/>
    <property type="match status" value="1"/>
</dbReference>
<evidence type="ECO:0000256" key="4">
    <source>
        <dbReference type="ARBA" id="ARBA00022553"/>
    </source>
</evidence>
<feature type="domain" description="Histidine kinase" evidence="13">
    <location>
        <begin position="278"/>
        <end position="495"/>
    </location>
</feature>
<dbReference type="PROSITE" id="PS50109">
    <property type="entry name" value="HIS_KIN"/>
    <property type="match status" value="1"/>
</dbReference>
<keyword evidence="10 12" id="KW-0472">Membrane</keyword>
<evidence type="ECO:0000256" key="10">
    <source>
        <dbReference type="ARBA" id="ARBA00023136"/>
    </source>
</evidence>
<dbReference type="PROSITE" id="PS50885">
    <property type="entry name" value="HAMP"/>
    <property type="match status" value="1"/>
</dbReference>
<evidence type="ECO:0000313" key="16">
    <source>
        <dbReference type="Proteomes" id="UP000001231"/>
    </source>
</evidence>
<comment type="catalytic activity">
    <reaction evidence="1">
        <text>ATP + protein L-histidine = ADP + protein N-phospho-L-histidine.</text>
        <dbReference type="EC" id="2.7.13.3"/>
    </reaction>
</comment>
<dbReference type="Gene3D" id="6.10.340.10">
    <property type="match status" value="1"/>
</dbReference>
<dbReference type="STRING" id="523791.Kkor_0077"/>
<dbReference type="SMART" id="SM00304">
    <property type="entry name" value="HAMP"/>
    <property type="match status" value="1"/>
</dbReference>
<dbReference type="AlphaFoldDB" id="C7R668"/>
<evidence type="ECO:0000256" key="9">
    <source>
        <dbReference type="ARBA" id="ARBA00023012"/>
    </source>
</evidence>
<dbReference type="eggNOG" id="COG5000">
    <property type="taxonomic scope" value="Bacteria"/>
</dbReference>
<evidence type="ECO:0000256" key="7">
    <source>
        <dbReference type="ARBA" id="ARBA00022777"/>
    </source>
</evidence>
<evidence type="ECO:0000256" key="3">
    <source>
        <dbReference type="ARBA" id="ARBA00012438"/>
    </source>
</evidence>
<evidence type="ECO:0000259" key="14">
    <source>
        <dbReference type="PROSITE" id="PS50885"/>
    </source>
</evidence>
<keyword evidence="9" id="KW-0902">Two-component regulatory system</keyword>
<feature type="transmembrane region" description="Helical" evidence="12">
    <location>
        <begin position="21"/>
        <end position="46"/>
    </location>
</feature>
<dbReference type="PRINTS" id="PR00344">
    <property type="entry name" value="BCTRLSENSOR"/>
</dbReference>
<dbReference type="Pfam" id="PF00512">
    <property type="entry name" value="HisKA"/>
    <property type="match status" value="1"/>
</dbReference>
<evidence type="ECO:0000256" key="5">
    <source>
        <dbReference type="ARBA" id="ARBA00022679"/>
    </source>
</evidence>
<keyword evidence="5" id="KW-0808">Transferase</keyword>
<dbReference type="FunCoup" id="C7R668">
    <property type="interactions" value="251"/>
</dbReference>
<dbReference type="InterPro" id="IPR003660">
    <property type="entry name" value="HAMP_dom"/>
</dbReference>
<keyword evidence="7 15" id="KW-0418">Kinase</keyword>
<dbReference type="InterPro" id="IPR036097">
    <property type="entry name" value="HisK_dim/P_sf"/>
</dbReference>
<reference evidence="15 16" key="1">
    <citation type="journal article" date="2009" name="Stand. Genomic Sci.">
        <title>Complete genome sequence of Kangiella koreensis type strain (SW-125).</title>
        <authorList>
            <person name="Han C."/>
            <person name="Sikorski J."/>
            <person name="Lapidus A."/>
            <person name="Nolan M."/>
            <person name="Glavina Del Rio T."/>
            <person name="Tice H."/>
            <person name="Cheng J.F."/>
            <person name="Lucas S."/>
            <person name="Chen F."/>
            <person name="Copeland A."/>
            <person name="Ivanova N."/>
            <person name="Mavromatis K."/>
            <person name="Ovchinnikova G."/>
            <person name="Pati A."/>
            <person name="Bruce D."/>
            <person name="Goodwin L."/>
            <person name="Pitluck S."/>
            <person name="Chen A."/>
            <person name="Palaniappan K."/>
            <person name="Land M."/>
            <person name="Hauser L."/>
            <person name="Chang Y.J."/>
            <person name="Jeffries C.D."/>
            <person name="Chain P."/>
            <person name="Saunders E."/>
            <person name="Brettin T."/>
            <person name="Goker M."/>
            <person name="Tindall B.J."/>
            <person name="Bristow J."/>
            <person name="Eisen J.A."/>
            <person name="Markowitz V."/>
            <person name="Hugenholtz P."/>
            <person name="Kyrpides N.C."/>
            <person name="Klenk H.P."/>
            <person name="Detter J.C."/>
        </authorList>
    </citation>
    <scope>NUCLEOTIDE SEQUENCE [LARGE SCALE GENOMIC DNA]</scope>
    <source>
        <strain evidence="16">DSM 16069 / KCTC 12182 / SW-125</strain>
    </source>
</reference>
<dbReference type="RefSeq" id="WP_012800014.1">
    <property type="nucleotide sequence ID" value="NC_013166.1"/>
</dbReference>
<dbReference type="SUPFAM" id="SSF55874">
    <property type="entry name" value="ATPase domain of HSP90 chaperone/DNA topoisomerase II/histidine kinase"/>
    <property type="match status" value="1"/>
</dbReference>
<dbReference type="PANTHER" id="PTHR45436:SF5">
    <property type="entry name" value="SENSOR HISTIDINE KINASE TRCS"/>
    <property type="match status" value="1"/>
</dbReference>
<dbReference type="FunFam" id="3.30.565.10:FF:000006">
    <property type="entry name" value="Sensor histidine kinase WalK"/>
    <property type="match status" value="1"/>
</dbReference>
<dbReference type="Gene3D" id="3.30.565.10">
    <property type="entry name" value="Histidine kinase-like ATPase, C-terminal domain"/>
    <property type="match status" value="1"/>
</dbReference>
<evidence type="ECO:0000256" key="8">
    <source>
        <dbReference type="ARBA" id="ARBA00022989"/>
    </source>
</evidence>
<keyword evidence="4" id="KW-0597">Phosphoprotein</keyword>
<dbReference type="GO" id="GO:0000155">
    <property type="term" value="F:phosphorelay sensor kinase activity"/>
    <property type="evidence" value="ECO:0007669"/>
    <property type="project" value="InterPro"/>
</dbReference>
<proteinExistence type="predicted"/>
<keyword evidence="16" id="KW-1185">Reference proteome</keyword>
<dbReference type="KEGG" id="kko:Kkor_0077"/>
<dbReference type="Gene3D" id="1.10.287.130">
    <property type="match status" value="1"/>
</dbReference>
<dbReference type="SUPFAM" id="SSF47384">
    <property type="entry name" value="Homodimeric domain of signal transducing histidine kinase"/>
    <property type="match status" value="1"/>
</dbReference>
<dbReference type="InterPro" id="IPR003661">
    <property type="entry name" value="HisK_dim/P_dom"/>
</dbReference>
<dbReference type="InterPro" id="IPR050428">
    <property type="entry name" value="TCS_sensor_his_kinase"/>
</dbReference>
<dbReference type="CDD" id="cd06225">
    <property type="entry name" value="HAMP"/>
    <property type="match status" value="1"/>
</dbReference>
<feature type="region of interest" description="Disordered" evidence="11">
    <location>
        <begin position="108"/>
        <end position="128"/>
    </location>
</feature>
<dbReference type="InterPro" id="IPR004358">
    <property type="entry name" value="Sig_transdc_His_kin-like_C"/>
</dbReference>
<dbReference type="GO" id="GO:0005886">
    <property type="term" value="C:plasma membrane"/>
    <property type="evidence" value="ECO:0007669"/>
    <property type="project" value="UniProtKB-ARBA"/>
</dbReference>
<dbReference type="SMART" id="SM00388">
    <property type="entry name" value="HisKA"/>
    <property type="match status" value="1"/>
</dbReference>
<evidence type="ECO:0000256" key="1">
    <source>
        <dbReference type="ARBA" id="ARBA00000085"/>
    </source>
</evidence>
<dbReference type="InterPro" id="IPR005467">
    <property type="entry name" value="His_kinase_dom"/>
</dbReference>
<evidence type="ECO:0000256" key="2">
    <source>
        <dbReference type="ARBA" id="ARBA00004370"/>
    </source>
</evidence>
<organism evidence="15 16">
    <name type="scientific">Kangiella koreensis (strain DSM 16069 / JCM 12317 / KCTC 12182 / SW-125)</name>
    <dbReference type="NCBI Taxonomy" id="523791"/>
    <lineage>
        <taxon>Bacteria</taxon>
        <taxon>Pseudomonadati</taxon>
        <taxon>Pseudomonadota</taxon>
        <taxon>Gammaproteobacteria</taxon>
        <taxon>Kangiellales</taxon>
        <taxon>Kangiellaceae</taxon>
        <taxon>Kangiella</taxon>
    </lineage>
</organism>
<evidence type="ECO:0000256" key="12">
    <source>
        <dbReference type="SAM" id="Phobius"/>
    </source>
</evidence>
<feature type="transmembrane region" description="Helical" evidence="12">
    <location>
        <begin position="196"/>
        <end position="215"/>
    </location>
</feature>
<dbReference type="PANTHER" id="PTHR45436">
    <property type="entry name" value="SENSOR HISTIDINE KINASE YKOH"/>
    <property type="match status" value="1"/>
</dbReference>
<accession>C7R668</accession>